<accession>A0A381Y0V8</accession>
<dbReference type="AlphaFoldDB" id="A0A381Y0V8"/>
<sequence length="516" mass="58558">MRSLNRTSSWILSALSGFFLILIFPQFNLEFLAWFALIPLLFAIQNQSLKTVALRGFLTGMIFYFFGLNWITNTLVNYGNIPLSISFLILALLAAYLSFYISLFCVLTVKWSRGKPVYFFLLAPLVWTSLEYLRSTHMTFGFSWMGLGYSQFQTLAIIQPAEITGVYGVSALILLTNAALHFFLNTWVFQLNTNGSWKMSCRVIGVTFLALGLWVGWGNWALNLTKSQIESSQKIRVAIAQGNIAQHLKWNKLYQKQTMEIYKKLTMQAATEKPELVIWPEAATPFYYSLDPVGTNYVQDIAKSTSVPLLFGSPFKKKIKGKELVYNRAFLISNQGKTIDVYDKMHLVPFGEFVPFRKALFFIEKMVAIIGDFGLGERATVFNLNNYQLGVSICYEIIFPDLVRQPVKNGAEYLVNITNDAWFGKSAASYQHISMAALRAVENRTPIVRSANTGISGFIDATGQIRNVTQLFKEDLIVDEITPNKGERTFYSRFGDVFSYLCLALTMIVTFLAYRF</sequence>
<keyword evidence="7" id="KW-0012">Acyltransferase</keyword>
<reference evidence="10" key="1">
    <citation type="submission" date="2018-05" db="EMBL/GenBank/DDBJ databases">
        <authorList>
            <person name="Lanie J.A."/>
            <person name="Ng W.-L."/>
            <person name="Kazmierczak K.M."/>
            <person name="Andrzejewski T.M."/>
            <person name="Davidsen T.M."/>
            <person name="Wayne K.J."/>
            <person name="Tettelin H."/>
            <person name="Glass J.I."/>
            <person name="Rusch D."/>
            <person name="Podicherti R."/>
            <person name="Tsui H.-C.T."/>
            <person name="Winkler M.E."/>
        </authorList>
    </citation>
    <scope>NUCLEOTIDE SEQUENCE</scope>
</reference>
<dbReference type="NCBIfam" id="TIGR00546">
    <property type="entry name" value="lnt"/>
    <property type="match status" value="1"/>
</dbReference>
<evidence type="ECO:0000256" key="4">
    <source>
        <dbReference type="ARBA" id="ARBA00022692"/>
    </source>
</evidence>
<keyword evidence="4 8" id="KW-0812">Transmembrane</keyword>
<dbReference type="InterPro" id="IPR036526">
    <property type="entry name" value="C-N_Hydrolase_sf"/>
</dbReference>
<evidence type="ECO:0000256" key="3">
    <source>
        <dbReference type="ARBA" id="ARBA00022679"/>
    </source>
</evidence>
<dbReference type="EMBL" id="UINC01016921">
    <property type="protein sequence ID" value="SVA70077.1"/>
    <property type="molecule type" value="Genomic_DNA"/>
</dbReference>
<dbReference type="Pfam" id="PF20154">
    <property type="entry name" value="LNT_N"/>
    <property type="match status" value="1"/>
</dbReference>
<dbReference type="PANTHER" id="PTHR38686">
    <property type="entry name" value="APOLIPOPROTEIN N-ACYLTRANSFERASE"/>
    <property type="match status" value="1"/>
</dbReference>
<dbReference type="InterPro" id="IPR045378">
    <property type="entry name" value="LNT_N"/>
</dbReference>
<evidence type="ECO:0000256" key="1">
    <source>
        <dbReference type="ARBA" id="ARBA00004651"/>
    </source>
</evidence>
<feature type="transmembrane region" description="Helical" evidence="8">
    <location>
        <begin position="7"/>
        <end position="25"/>
    </location>
</feature>
<keyword evidence="6 8" id="KW-0472">Membrane</keyword>
<evidence type="ECO:0000256" key="6">
    <source>
        <dbReference type="ARBA" id="ARBA00023136"/>
    </source>
</evidence>
<feature type="transmembrane region" description="Helical" evidence="8">
    <location>
        <begin position="165"/>
        <end position="184"/>
    </location>
</feature>
<feature type="transmembrane region" description="Helical" evidence="8">
    <location>
        <begin position="204"/>
        <end position="222"/>
    </location>
</feature>
<dbReference type="CDD" id="cd07571">
    <property type="entry name" value="ALP_N-acyl_transferase"/>
    <property type="match status" value="1"/>
</dbReference>
<organism evidence="10">
    <name type="scientific">marine metagenome</name>
    <dbReference type="NCBI Taxonomy" id="408172"/>
    <lineage>
        <taxon>unclassified sequences</taxon>
        <taxon>metagenomes</taxon>
        <taxon>ecological metagenomes</taxon>
    </lineage>
</organism>
<keyword evidence="2" id="KW-1003">Cell membrane</keyword>
<feature type="transmembrane region" description="Helical" evidence="8">
    <location>
        <begin position="61"/>
        <end position="79"/>
    </location>
</feature>
<proteinExistence type="inferred from homology"/>
<feature type="transmembrane region" description="Helical" evidence="8">
    <location>
        <begin position="497"/>
        <end position="514"/>
    </location>
</feature>
<evidence type="ECO:0000259" key="9">
    <source>
        <dbReference type="PROSITE" id="PS50263"/>
    </source>
</evidence>
<evidence type="ECO:0000256" key="2">
    <source>
        <dbReference type="ARBA" id="ARBA00022475"/>
    </source>
</evidence>
<evidence type="ECO:0000256" key="5">
    <source>
        <dbReference type="ARBA" id="ARBA00022989"/>
    </source>
</evidence>
<comment type="subcellular location">
    <subcellularLocation>
        <location evidence="1">Cell membrane</location>
        <topology evidence="1">Multi-pass membrane protein</topology>
    </subcellularLocation>
</comment>
<dbReference type="GO" id="GO:0005886">
    <property type="term" value="C:plasma membrane"/>
    <property type="evidence" value="ECO:0007669"/>
    <property type="project" value="UniProtKB-SubCell"/>
</dbReference>
<dbReference type="InterPro" id="IPR003010">
    <property type="entry name" value="C-N_Hydrolase"/>
</dbReference>
<name>A0A381Y0V8_9ZZZZ</name>
<evidence type="ECO:0000256" key="7">
    <source>
        <dbReference type="ARBA" id="ARBA00023315"/>
    </source>
</evidence>
<dbReference type="PANTHER" id="PTHR38686:SF1">
    <property type="entry name" value="APOLIPOPROTEIN N-ACYLTRANSFERASE"/>
    <property type="match status" value="1"/>
</dbReference>
<feature type="domain" description="CN hydrolase" evidence="9">
    <location>
        <begin position="240"/>
        <end position="483"/>
    </location>
</feature>
<gene>
    <name evidence="10" type="ORF">METZ01_LOCUS122931</name>
</gene>
<keyword evidence="3" id="KW-0808">Transferase</keyword>
<evidence type="ECO:0000256" key="8">
    <source>
        <dbReference type="SAM" id="Phobius"/>
    </source>
</evidence>
<keyword evidence="5 8" id="KW-1133">Transmembrane helix</keyword>
<dbReference type="Pfam" id="PF00795">
    <property type="entry name" value="CN_hydrolase"/>
    <property type="match status" value="1"/>
</dbReference>
<dbReference type="PROSITE" id="PS50263">
    <property type="entry name" value="CN_HYDROLASE"/>
    <property type="match status" value="1"/>
</dbReference>
<protein>
    <recommendedName>
        <fullName evidence="9">CN hydrolase domain-containing protein</fullName>
    </recommendedName>
</protein>
<feature type="transmembrane region" description="Helical" evidence="8">
    <location>
        <begin position="85"/>
        <end position="109"/>
    </location>
</feature>
<dbReference type="InterPro" id="IPR004563">
    <property type="entry name" value="Apolipo_AcylTrfase"/>
</dbReference>
<dbReference type="SUPFAM" id="SSF56317">
    <property type="entry name" value="Carbon-nitrogen hydrolase"/>
    <property type="match status" value="1"/>
</dbReference>
<dbReference type="HAMAP" id="MF_01148">
    <property type="entry name" value="Lnt"/>
    <property type="match status" value="1"/>
</dbReference>
<dbReference type="GO" id="GO:0042158">
    <property type="term" value="P:lipoprotein biosynthetic process"/>
    <property type="evidence" value="ECO:0007669"/>
    <property type="project" value="InterPro"/>
</dbReference>
<evidence type="ECO:0000313" key="10">
    <source>
        <dbReference type="EMBL" id="SVA70077.1"/>
    </source>
</evidence>
<dbReference type="Gene3D" id="3.60.110.10">
    <property type="entry name" value="Carbon-nitrogen hydrolase"/>
    <property type="match status" value="1"/>
</dbReference>
<dbReference type="GO" id="GO:0016410">
    <property type="term" value="F:N-acyltransferase activity"/>
    <property type="evidence" value="ECO:0007669"/>
    <property type="project" value="InterPro"/>
</dbReference>